<reference evidence="11 12" key="1">
    <citation type="submission" date="2020-08" db="EMBL/GenBank/DDBJ databases">
        <title>Genomic Encyclopedia of Type Strains, Phase IV (KMG-IV): sequencing the most valuable type-strain genomes for metagenomic binning, comparative biology and taxonomic classification.</title>
        <authorList>
            <person name="Goeker M."/>
        </authorList>
    </citation>
    <scope>NUCLEOTIDE SEQUENCE [LARGE SCALE GENOMIC DNA]</scope>
    <source>
        <strain evidence="11 12">DSM 26385</strain>
    </source>
</reference>
<dbReference type="Gene3D" id="3.40.50.300">
    <property type="entry name" value="P-loop containing nucleotide triphosphate hydrolases"/>
    <property type="match status" value="1"/>
</dbReference>
<dbReference type="EC" id="2.7.1.12" evidence="3 10"/>
<dbReference type="EMBL" id="JACIDU010000013">
    <property type="protein sequence ID" value="MBB4104647.1"/>
    <property type="molecule type" value="Genomic_DNA"/>
</dbReference>
<dbReference type="AlphaFoldDB" id="A0A7W6P2B2"/>
<evidence type="ECO:0000313" key="12">
    <source>
        <dbReference type="Proteomes" id="UP000584824"/>
    </source>
</evidence>
<dbReference type="NCBIfam" id="TIGR01313">
    <property type="entry name" value="therm_gnt_kin"/>
    <property type="match status" value="1"/>
</dbReference>
<dbReference type="SUPFAM" id="SSF52540">
    <property type="entry name" value="P-loop containing nucleoside triphosphate hydrolases"/>
    <property type="match status" value="1"/>
</dbReference>
<evidence type="ECO:0000313" key="11">
    <source>
        <dbReference type="EMBL" id="MBB4104647.1"/>
    </source>
</evidence>
<sequence length="169" mass="18194">MMPGVVIVMGVSGCGKSSVAARIAVELDYTMIEGDALHPSENIARMSAGLPLRDEDRMPWLDLIGSAIRAARAKGQGVVVTCSSLRRLYRDRLRAGAGEPLAFVWLDGSRELIGGRMAARQGHFMPTTLLDSQFATLEPPLGEPDCIRVDIDQTTDAVVAYAVRALRAV</sequence>
<evidence type="ECO:0000256" key="5">
    <source>
        <dbReference type="ARBA" id="ARBA00022741"/>
    </source>
</evidence>
<keyword evidence="5 10" id="KW-0547">Nucleotide-binding</keyword>
<organism evidence="11 12">
    <name type="scientific">Allorhizobium borbori</name>
    <dbReference type="NCBI Taxonomy" id="485907"/>
    <lineage>
        <taxon>Bacteria</taxon>
        <taxon>Pseudomonadati</taxon>
        <taxon>Pseudomonadota</taxon>
        <taxon>Alphaproteobacteria</taxon>
        <taxon>Hyphomicrobiales</taxon>
        <taxon>Rhizobiaceae</taxon>
        <taxon>Rhizobium/Agrobacterium group</taxon>
        <taxon>Allorhizobium</taxon>
    </lineage>
</organism>
<comment type="pathway">
    <text evidence="1">Carbohydrate acid metabolism.</text>
</comment>
<evidence type="ECO:0000256" key="2">
    <source>
        <dbReference type="ARBA" id="ARBA00008420"/>
    </source>
</evidence>
<keyword evidence="7 10" id="KW-0067">ATP-binding</keyword>
<evidence type="ECO:0000256" key="8">
    <source>
        <dbReference type="ARBA" id="ARBA00023064"/>
    </source>
</evidence>
<dbReference type="InterPro" id="IPR027417">
    <property type="entry name" value="P-loop_NTPase"/>
</dbReference>
<dbReference type="FunFam" id="3.40.50.300:FF:000522">
    <property type="entry name" value="Gluconokinase"/>
    <property type="match status" value="1"/>
</dbReference>
<protein>
    <recommendedName>
        <fullName evidence="3 10">Gluconokinase</fullName>
        <ecNumber evidence="3 10">2.7.1.12</ecNumber>
    </recommendedName>
</protein>
<evidence type="ECO:0000256" key="7">
    <source>
        <dbReference type="ARBA" id="ARBA00022840"/>
    </source>
</evidence>
<evidence type="ECO:0000256" key="9">
    <source>
        <dbReference type="ARBA" id="ARBA00048090"/>
    </source>
</evidence>
<evidence type="ECO:0000256" key="1">
    <source>
        <dbReference type="ARBA" id="ARBA00004761"/>
    </source>
</evidence>
<proteinExistence type="inferred from homology"/>
<evidence type="ECO:0000256" key="3">
    <source>
        <dbReference type="ARBA" id="ARBA00012054"/>
    </source>
</evidence>
<evidence type="ECO:0000256" key="4">
    <source>
        <dbReference type="ARBA" id="ARBA00022679"/>
    </source>
</evidence>
<evidence type="ECO:0000256" key="6">
    <source>
        <dbReference type="ARBA" id="ARBA00022777"/>
    </source>
</evidence>
<dbReference type="GO" id="GO:0046316">
    <property type="term" value="F:gluconokinase activity"/>
    <property type="evidence" value="ECO:0007669"/>
    <property type="project" value="UniProtKB-EC"/>
</dbReference>
<dbReference type="GO" id="GO:0005737">
    <property type="term" value="C:cytoplasm"/>
    <property type="evidence" value="ECO:0007669"/>
    <property type="project" value="TreeGrafter"/>
</dbReference>
<dbReference type="GO" id="GO:0019521">
    <property type="term" value="P:D-gluconate metabolic process"/>
    <property type="evidence" value="ECO:0007669"/>
    <property type="project" value="UniProtKB-KW"/>
</dbReference>
<gene>
    <name evidence="11" type="ORF">GGQ66_003225</name>
</gene>
<dbReference type="GO" id="GO:0005524">
    <property type="term" value="F:ATP binding"/>
    <property type="evidence" value="ECO:0007669"/>
    <property type="project" value="UniProtKB-KW"/>
</dbReference>
<dbReference type="PANTHER" id="PTHR43442">
    <property type="entry name" value="GLUCONOKINASE-RELATED"/>
    <property type="match status" value="1"/>
</dbReference>
<keyword evidence="8" id="KW-0311">Gluconate utilization</keyword>
<name>A0A7W6P2B2_9HYPH</name>
<dbReference type="RefSeq" id="WP_183793730.1">
    <property type="nucleotide sequence ID" value="NZ_JACIDU010000013.1"/>
</dbReference>
<comment type="catalytic activity">
    <reaction evidence="9 10">
        <text>D-gluconate + ATP = 6-phospho-D-gluconate + ADP + H(+)</text>
        <dbReference type="Rhea" id="RHEA:19433"/>
        <dbReference type="ChEBI" id="CHEBI:15378"/>
        <dbReference type="ChEBI" id="CHEBI:18391"/>
        <dbReference type="ChEBI" id="CHEBI:30616"/>
        <dbReference type="ChEBI" id="CHEBI:58759"/>
        <dbReference type="ChEBI" id="CHEBI:456216"/>
        <dbReference type="EC" id="2.7.1.12"/>
    </reaction>
</comment>
<keyword evidence="6 10" id="KW-0418">Kinase</keyword>
<dbReference type="PANTHER" id="PTHR43442:SF3">
    <property type="entry name" value="GLUCONOKINASE-RELATED"/>
    <property type="match status" value="1"/>
</dbReference>
<dbReference type="InterPro" id="IPR006001">
    <property type="entry name" value="Therm_gnt_kin"/>
</dbReference>
<accession>A0A7W6P2B2</accession>
<keyword evidence="4 10" id="KW-0808">Transferase</keyword>
<dbReference type="CDD" id="cd02021">
    <property type="entry name" value="GntK"/>
    <property type="match status" value="1"/>
</dbReference>
<comment type="caution">
    <text evidence="11">The sequence shown here is derived from an EMBL/GenBank/DDBJ whole genome shotgun (WGS) entry which is preliminary data.</text>
</comment>
<comment type="similarity">
    <text evidence="2 10">Belongs to the gluconokinase GntK/GntV family.</text>
</comment>
<dbReference type="Pfam" id="PF13671">
    <property type="entry name" value="AAA_33"/>
    <property type="match status" value="1"/>
</dbReference>
<evidence type="ECO:0000256" key="10">
    <source>
        <dbReference type="RuleBase" id="RU363066"/>
    </source>
</evidence>
<keyword evidence="12" id="KW-1185">Reference proteome</keyword>
<dbReference type="Proteomes" id="UP000584824">
    <property type="component" value="Unassembled WGS sequence"/>
</dbReference>